<dbReference type="EMBL" id="RBIG01000001">
    <property type="protein sequence ID" value="RKQ72498.1"/>
    <property type="molecule type" value="Genomic_DNA"/>
</dbReference>
<proteinExistence type="inferred from homology"/>
<keyword evidence="4" id="KW-0680">Restriction system</keyword>
<accession>A0A420WN65</accession>
<name>A0A420WN65_9PROT</name>
<dbReference type="InterPro" id="IPR018117">
    <property type="entry name" value="C5_DNA_meth_AS"/>
</dbReference>
<evidence type="ECO:0000313" key="10">
    <source>
        <dbReference type="Proteomes" id="UP000277424"/>
    </source>
</evidence>
<dbReference type="GO" id="GO:0003677">
    <property type="term" value="F:DNA binding"/>
    <property type="evidence" value="ECO:0007669"/>
    <property type="project" value="TreeGrafter"/>
</dbReference>
<dbReference type="EC" id="2.1.1.37" evidence="8"/>
<evidence type="ECO:0000313" key="9">
    <source>
        <dbReference type="EMBL" id="RKQ72498.1"/>
    </source>
</evidence>
<dbReference type="Pfam" id="PF00145">
    <property type="entry name" value="DNA_methylase"/>
    <property type="match status" value="1"/>
</dbReference>
<dbReference type="GO" id="GO:0044027">
    <property type="term" value="P:negative regulation of gene expression via chromosomal CpG island methylation"/>
    <property type="evidence" value="ECO:0007669"/>
    <property type="project" value="TreeGrafter"/>
</dbReference>
<comment type="caution">
    <text evidence="9">The sequence shown here is derived from an EMBL/GenBank/DDBJ whole genome shotgun (WGS) entry which is preliminary data.</text>
</comment>
<comment type="catalytic activity">
    <reaction evidence="5 8">
        <text>a 2'-deoxycytidine in DNA + S-adenosyl-L-methionine = a 5-methyl-2'-deoxycytidine in DNA + S-adenosyl-L-homocysteine + H(+)</text>
        <dbReference type="Rhea" id="RHEA:13681"/>
        <dbReference type="Rhea" id="RHEA-COMP:11369"/>
        <dbReference type="Rhea" id="RHEA-COMP:11370"/>
        <dbReference type="ChEBI" id="CHEBI:15378"/>
        <dbReference type="ChEBI" id="CHEBI:57856"/>
        <dbReference type="ChEBI" id="CHEBI:59789"/>
        <dbReference type="ChEBI" id="CHEBI:85452"/>
        <dbReference type="ChEBI" id="CHEBI:85454"/>
        <dbReference type="EC" id="2.1.1.37"/>
    </reaction>
</comment>
<dbReference type="Proteomes" id="UP000277424">
    <property type="component" value="Unassembled WGS sequence"/>
</dbReference>
<evidence type="ECO:0000256" key="7">
    <source>
        <dbReference type="RuleBase" id="RU000416"/>
    </source>
</evidence>
<dbReference type="InterPro" id="IPR001525">
    <property type="entry name" value="C5_MeTfrase"/>
</dbReference>
<sequence>MVKSPSQAGLEPDSRERQTMTTQRLTAIDLFCGAGGLSEGFRQAGYTVVAGNDIDAAAGETYKATHPDAEFILAPIQDVTVDRLCKTTGLRLGELDVLLGGPPCQAYSVYNHQRGMHDARASLFEQYLRIVEGMKPKWVVMENVTGITSIAGGTVVQSIKEELRKLGYEVECRVLKTEEYGVPQERRRVVFIGNRLGLPIEFPKPTHGPAGSGLEPFTTIWDAIGDLPPLANGEKDKIAAYTEEPVNWFQAYARENAGKTVLNHEAPRLSPVNEARMRHIPIGGSWRDIPYDLLPEGMKKAKRSDHTKRYGRMRPDGLSCTVLTKCDVHWGAYIHPYQDRAISVREAARIQAFPDSFFFHGSRTEQYVQVGNAVPPLLGRKVAEVLLKAGTTVRKERQKAA</sequence>
<evidence type="ECO:0000256" key="4">
    <source>
        <dbReference type="ARBA" id="ARBA00022747"/>
    </source>
</evidence>
<dbReference type="GO" id="GO:0032259">
    <property type="term" value="P:methylation"/>
    <property type="evidence" value="ECO:0007669"/>
    <property type="project" value="UniProtKB-KW"/>
</dbReference>
<organism evidence="9 10">
    <name type="scientific">Oceanibaculum indicum</name>
    <dbReference type="NCBI Taxonomy" id="526216"/>
    <lineage>
        <taxon>Bacteria</taxon>
        <taxon>Pseudomonadati</taxon>
        <taxon>Pseudomonadota</taxon>
        <taxon>Alphaproteobacteria</taxon>
        <taxon>Rhodospirillales</taxon>
        <taxon>Oceanibaculaceae</taxon>
        <taxon>Oceanibaculum</taxon>
    </lineage>
</organism>
<evidence type="ECO:0000256" key="1">
    <source>
        <dbReference type="ARBA" id="ARBA00022603"/>
    </source>
</evidence>
<protein>
    <recommendedName>
        <fullName evidence="8">Cytosine-specific methyltransferase</fullName>
        <ecNumber evidence="8">2.1.1.37</ecNumber>
    </recommendedName>
</protein>
<dbReference type="Gene3D" id="3.40.50.150">
    <property type="entry name" value="Vaccinia Virus protein VP39"/>
    <property type="match status" value="1"/>
</dbReference>
<dbReference type="Gene3D" id="3.90.120.10">
    <property type="entry name" value="DNA Methylase, subunit A, domain 2"/>
    <property type="match status" value="1"/>
</dbReference>
<dbReference type="AlphaFoldDB" id="A0A420WN65"/>
<keyword evidence="1 6" id="KW-0489">Methyltransferase</keyword>
<keyword evidence="2 6" id="KW-0808">Transferase</keyword>
<dbReference type="InterPro" id="IPR050390">
    <property type="entry name" value="C5-Methyltransferase"/>
</dbReference>
<comment type="similarity">
    <text evidence="6 7">Belongs to the class I-like SAM-binding methyltransferase superfamily. C5-methyltransferase family.</text>
</comment>
<evidence type="ECO:0000256" key="6">
    <source>
        <dbReference type="PROSITE-ProRule" id="PRU01016"/>
    </source>
</evidence>
<dbReference type="PROSITE" id="PS51679">
    <property type="entry name" value="SAM_MT_C5"/>
    <property type="match status" value="1"/>
</dbReference>
<keyword evidence="3 6" id="KW-0949">S-adenosyl-L-methionine</keyword>
<dbReference type="PRINTS" id="PR00105">
    <property type="entry name" value="C5METTRFRASE"/>
</dbReference>
<dbReference type="SUPFAM" id="SSF53335">
    <property type="entry name" value="S-adenosyl-L-methionine-dependent methyltransferases"/>
    <property type="match status" value="1"/>
</dbReference>
<dbReference type="PANTHER" id="PTHR10629:SF52">
    <property type="entry name" value="DNA (CYTOSINE-5)-METHYLTRANSFERASE 1"/>
    <property type="match status" value="1"/>
</dbReference>
<dbReference type="InterPro" id="IPR029063">
    <property type="entry name" value="SAM-dependent_MTases_sf"/>
</dbReference>
<gene>
    <name evidence="9" type="ORF">BCL74_0265</name>
</gene>
<feature type="active site" evidence="6">
    <location>
        <position position="104"/>
    </location>
</feature>
<evidence type="ECO:0000256" key="3">
    <source>
        <dbReference type="ARBA" id="ARBA00022691"/>
    </source>
</evidence>
<dbReference type="PROSITE" id="PS00094">
    <property type="entry name" value="C5_MTASE_1"/>
    <property type="match status" value="1"/>
</dbReference>
<reference evidence="9 10" key="1">
    <citation type="submission" date="2018-10" db="EMBL/GenBank/DDBJ databases">
        <title>Comparative analysis of microorganisms from saline springs in Andes Mountain Range, Colombia.</title>
        <authorList>
            <person name="Rubin E."/>
        </authorList>
    </citation>
    <scope>NUCLEOTIDE SEQUENCE [LARGE SCALE GENOMIC DNA]</scope>
    <source>
        <strain evidence="9 10">USBA 36</strain>
    </source>
</reference>
<dbReference type="PANTHER" id="PTHR10629">
    <property type="entry name" value="CYTOSINE-SPECIFIC METHYLTRANSFERASE"/>
    <property type="match status" value="1"/>
</dbReference>
<dbReference type="GO" id="GO:0009307">
    <property type="term" value="P:DNA restriction-modification system"/>
    <property type="evidence" value="ECO:0007669"/>
    <property type="project" value="UniProtKB-KW"/>
</dbReference>
<evidence type="ECO:0000256" key="5">
    <source>
        <dbReference type="ARBA" id="ARBA00047422"/>
    </source>
</evidence>
<dbReference type="GO" id="GO:0003886">
    <property type="term" value="F:DNA (cytosine-5-)-methyltransferase activity"/>
    <property type="evidence" value="ECO:0007669"/>
    <property type="project" value="UniProtKB-EC"/>
</dbReference>
<dbReference type="NCBIfam" id="TIGR00675">
    <property type="entry name" value="dcm"/>
    <property type="match status" value="1"/>
</dbReference>
<evidence type="ECO:0000256" key="8">
    <source>
        <dbReference type="RuleBase" id="RU000417"/>
    </source>
</evidence>
<evidence type="ECO:0000256" key="2">
    <source>
        <dbReference type="ARBA" id="ARBA00022679"/>
    </source>
</evidence>